<comment type="similarity">
    <text evidence="2">Belongs to the IucA/IucC family.</text>
</comment>
<organism evidence="5 6">
    <name type="scientific">Rugosimonospora acidiphila</name>
    <dbReference type="NCBI Taxonomy" id="556531"/>
    <lineage>
        <taxon>Bacteria</taxon>
        <taxon>Bacillati</taxon>
        <taxon>Actinomycetota</taxon>
        <taxon>Actinomycetes</taxon>
        <taxon>Micromonosporales</taxon>
        <taxon>Micromonosporaceae</taxon>
        <taxon>Rugosimonospora</taxon>
    </lineage>
</organism>
<dbReference type="RefSeq" id="WP_345627191.1">
    <property type="nucleotide sequence ID" value="NZ_BAABJQ010000003.1"/>
</dbReference>
<dbReference type="PANTHER" id="PTHR34384:SF5">
    <property type="entry name" value="L-2,3-DIAMINOPROPANOATE--CITRATE LIGASE"/>
    <property type="match status" value="1"/>
</dbReference>
<comment type="caution">
    <text evidence="5">The sequence shown here is derived from an EMBL/GenBank/DDBJ whole genome shotgun (WGS) entry which is preliminary data.</text>
</comment>
<dbReference type="InterPro" id="IPR007310">
    <property type="entry name" value="Aerobactin_biosyn_IucA/IucC_N"/>
</dbReference>
<evidence type="ECO:0000313" key="6">
    <source>
        <dbReference type="Proteomes" id="UP001501570"/>
    </source>
</evidence>
<dbReference type="InterPro" id="IPR022770">
    <property type="entry name" value="IucA/IucC-like_C"/>
</dbReference>
<dbReference type="Gene3D" id="1.10.510.40">
    <property type="match status" value="1"/>
</dbReference>
<dbReference type="Pfam" id="PF06276">
    <property type="entry name" value="FhuF"/>
    <property type="match status" value="1"/>
</dbReference>
<gene>
    <name evidence="5" type="ORF">GCM10023322_14030</name>
</gene>
<dbReference type="Gene3D" id="6.10.250.3370">
    <property type="match status" value="1"/>
</dbReference>
<keyword evidence="6" id="KW-1185">Reference proteome</keyword>
<dbReference type="Proteomes" id="UP001501570">
    <property type="component" value="Unassembled WGS sequence"/>
</dbReference>
<dbReference type="PANTHER" id="PTHR34384">
    <property type="entry name" value="L-2,3-DIAMINOPROPANOATE--CITRATE LIGASE"/>
    <property type="match status" value="1"/>
</dbReference>
<accession>A0ABP9RN95</accession>
<proteinExistence type="inferred from homology"/>
<evidence type="ECO:0000256" key="1">
    <source>
        <dbReference type="ARBA" id="ARBA00004924"/>
    </source>
</evidence>
<evidence type="ECO:0000259" key="4">
    <source>
        <dbReference type="Pfam" id="PF06276"/>
    </source>
</evidence>
<evidence type="ECO:0000256" key="2">
    <source>
        <dbReference type="ARBA" id="ARBA00007832"/>
    </source>
</evidence>
<feature type="domain" description="Aerobactin siderophore biosynthesis IucA/IucC-like C-terminal" evidence="4">
    <location>
        <begin position="338"/>
        <end position="489"/>
    </location>
</feature>
<feature type="domain" description="Aerobactin siderophore biosynthesis IucA/IucC N-terminal" evidence="3">
    <location>
        <begin position="183"/>
        <end position="312"/>
    </location>
</feature>
<comment type="pathway">
    <text evidence="1">Siderophore biosynthesis.</text>
</comment>
<feature type="domain" description="Aerobactin siderophore biosynthesis IucA/IucC N-terminal" evidence="3">
    <location>
        <begin position="121"/>
        <end position="169"/>
    </location>
</feature>
<evidence type="ECO:0000313" key="5">
    <source>
        <dbReference type="EMBL" id="GAA5180831.1"/>
    </source>
</evidence>
<name>A0ABP9RN95_9ACTN</name>
<dbReference type="Pfam" id="PF04183">
    <property type="entry name" value="IucA_IucC"/>
    <property type="match status" value="2"/>
</dbReference>
<protein>
    <submittedName>
        <fullName evidence="5">IucA/IucC family siderophore biosynthesis protein</fullName>
    </submittedName>
</protein>
<dbReference type="InterPro" id="IPR037455">
    <property type="entry name" value="LucA/IucC-like"/>
</dbReference>
<evidence type="ECO:0000259" key="3">
    <source>
        <dbReference type="Pfam" id="PF04183"/>
    </source>
</evidence>
<reference evidence="6" key="1">
    <citation type="journal article" date="2019" name="Int. J. Syst. Evol. Microbiol.">
        <title>The Global Catalogue of Microorganisms (GCM) 10K type strain sequencing project: providing services to taxonomists for standard genome sequencing and annotation.</title>
        <authorList>
            <consortium name="The Broad Institute Genomics Platform"/>
            <consortium name="The Broad Institute Genome Sequencing Center for Infectious Disease"/>
            <person name="Wu L."/>
            <person name="Ma J."/>
        </authorList>
    </citation>
    <scope>NUCLEOTIDE SEQUENCE [LARGE SCALE GENOMIC DNA]</scope>
    <source>
        <strain evidence="6">JCM 18304</strain>
    </source>
</reference>
<sequence length="506" mass="53025">MTISAARAAVLGRVWGALAREPIPGVVARDGDGATLTVRLAGGRTLSGPSAAAEPFATAPQGLRVDGHDDPTALVAGLGWGPVGDQLAADLADSVTNLAAARAAQPEPDGGPPYLTRSPSLADLEQCVVDGHPLHPLCRTRTGMSAGEVRAYAPEYRPVVALREYAVPDGRWLATGRPLAPRLLVHPWQHEHVLPRYPWLVPTGRVVPARPLMSLRTLAPLDHPTRHVKTAVDVQMTSAQRTVSPAAVRNGPAVSALIGDLAAAAGLDVLRELAAGAVLVDGAPSRHLAMVCRQAPVTGPDEVVMPLAALCAPSPASGRALLTEAVTIGYAGRPEPFAADLIHLLLPPLLRLLHSGVALEAHGQNTLVVLRTGQPVRLYYRDLGGVRLHPGRLAAAGLPALTLHGDLESGQPAELRTKLFAAVLSTVVGQLAATLHSEYGTDPDTCWKLIATTARDTYATLPATARADERALFGTELPVKAMTAMRLATDPLHDIWTALPNPLAGR</sequence>
<dbReference type="EMBL" id="BAABJQ010000003">
    <property type="protein sequence ID" value="GAA5180831.1"/>
    <property type="molecule type" value="Genomic_DNA"/>
</dbReference>